<gene>
    <name evidence="6" type="ORF">LWF01_18065</name>
</gene>
<keyword evidence="3" id="KW-0238">DNA-binding</keyword>
<evidence type="ECO:0000256" key="2">
    <source>
        <dbReference type="ARBA" id="ARBA00023015"/>
    </source>
</evidence>
<reference evidence="6 7" key="1">
    <citation type="submission" date="2023-05" db="EMBL/GenBank/DDBJ databases">
        <title>Lithophilousrod everest ZFBP1038 complete genpme.</title>
        <authorList>
            <person name="Tian M."/>
        </authorList>
    </citation>
    <scope>NUCLEOTIDE SEQUENCE [LARGE SCALE GENOMIC DNA]</scope>
    <source>
        <strain evidence="6 7">ZFBP1038</strain>
    </source>
</reference>
<dbReference type="SUPFAM" id="SSF46785">
    <property type="entry name" value="Winged helix' DNA-binding domain"/>
    <property type="match status" value="1"/>
</dbReference>
<dbReference type="InterPro" id="IPR000847">
    <property type="entry name" value="LysR_HTH_N"/>
</dbReference>
<dbReference type="InterPro" id="IPR036388">
    <property type="entry name" value="WH-like_DNA-bd_sf"/>
</dbReference>
<sequence>MLDIHRLRVLRSVVGTGSIQAASKKLGFTPSAISQQITLLQRETGLTLVERVGRGIQPTASGIELAEAAAPVLEQMAELDALARRLRDGQTGTLSLAFFASAGTVLVPTTVARLQQEFPDLHVDLELIDVPLAVAESTARPDVQLIVTSAFGAPPPGFSQVPLHRDPYHVVVPAGHPLAKREGPLTLVDLADEPWVDNEYPTAACREVVMTACAQSGFHPRFSVQTRDYPTAVAFVGAGLGITVMPQLALSSVPSTVTVIPLVDPPVREIVALVKDRSRSSSAVNRTIELLHEAVRVAHPKAA</sequence>
<dbReference type="PANTHER" id="PTHR30346">
    <property type="entry name" value="TRANSCRIPTIONAL DUAL REGULATOR HCAR-RELATED"/>
    <property type="match status" value="1"/>
</dbReference>
<dbReference type="InterPro" id="IPR036390">
    <property type="entry name" value="WH_DNA-bd_sf"/>
</dbReference>
<comment type="similarity">
    <text evidence="1">Belongs to the LysR transcriptional regulatory family.</text>
</comment>
<name>A0ABY8QUA0_9MICO</name>
<organism evidence="6 7">
    <name type="scientific">Saxibacter everestensis</name>
    <dbReference type="NCBI Taxonomy" id="2909229"/>
    <lineage>
        <taxon>Bacteria</taxon>
        <taxon>Bacillati</taxon>
        <taxon>Actinomycetota</taxon>
        <taxon>Actinomycetes</taxon>
        <taxon>Micrococcales</taxon>
        <taxon>Brevibacteriaceae</taxon>
        <taxon>Saxibacter</taxon>
    </lineage>
</organism>
<keyword evidence="2" id="KW-0805">Transcription regulation</keyword>
<evidence type="ECO:0000256" key="1">
    <source>
        <dbReference type="ARBA" id="ARBA00009437"/>
    </source>
</evidence>
<dbReference type="EMBL" id="CP090958">
    <property type="protein sequence ID" value="WGW11965.1"/>
    <property type="molecule type" value="Genomic_DNA"/>
</dbReference>
<dbReference type="Gene3D" id="1.10.10.10">
    <property type="entry name" value="Winged helix-like DNA-binding domain superfamily/Winged helix DNA-binding domain"/>
    <property type="match status" value="1"/>
</dbReference>
<keyword evidence="7" id="KW-1185">Reference proteome</keyword>
<dbReference type="PROSITE" id="PS50931">
    <property type="entry name" value="HTH_LYSR"/>
    <property type="match status" value="1"/>
</dbReference>
<dbReference type="PANTHER" id="PTHR30346:SF29">
    <property type="entry name" value="LYSR SUBSTRATE-BINDING"/>
    <property type="match status" value="1"/>
</dbReference>
<dbReference type="CDD" id="cd08423">
    <property type="entry name" value="PBP2_LTTR_like_6"/>
    <property type="match status" value="1"/>
</dbReference>
<protein>
    <submittedName>
        <fullName evidence="6">LysR family transcriptional regulator</fullName>
    </submittedName>
</protein>
<evidence type="ECO:0000313" key="7">
    <source>
        <dbReference type="Proteomes" id="UP001209083"/>
    </source>
</evidence>
<dbReference type="Gene3D" id="3.40.190.10">
    <property type="entry name" value="Periplasmic binding protein-like II"/>
    <property type="match status" value="2"/>
</dbReference>
<dbReference type="RefSeq" id="WP_349638761.1">
    <property type="nucleotide sequence ID" value="NZ_CP090958.1"/>
</dbReference>
<accession>A0ABY8QUA0</accession>
<dbReference type="SUPFAM" id="SSF53850">
    <property type="entry name" value="Periplasmic binding protein-like II"/>
    <property type="match status" value="1"/>
</dbReference>
<evidence type="ECO:0000259" key="5">
    <source>
        <dbReference type="PROSITE" id="PS50931"/>
    </source>
</evidence>
<evidence type="ECO:0000313" key="6">
    <source>
        <dbReference type="EMBL" id="WGW11965.1"/>
    </source>
</evidence>
<dbReference type="InterPro" id="IPR005119">
    <property type="entry name" value="LysR_subst-bd"/>
</dbReference>
<feature type="domain" description="HTH lysR-type" evidence="5">
    <location>
        <begin position="2"/>
        <end position="59"/>
    </location>
</feature>
<evidence type="ECO:0000256" key="3">
    <source>
        <dbReference type="ARBA" id="ARBA00023125"/>
    </source>
</evidence>
<dbReference type="Proteomes" id="UP001209083">
    <property type="component" value="Chromosome"/>
</dbReference>
<evidence type="ECO:0000256" key="4">
    <source>
        <dbReference type="ARBA" id="ARBA00023163"/>
    </source>
</evidence>
<keyword evidence="4" id="KW-0804">Transcription</keyword>
<dbReference type="Pfam" id="PF00126">
    <property type="entry name" value="HTH_1"/>
    <property type="match status" value="1"/>
</dbReference>
<proteinExistence type="inferred from homology"/>
<dbReference type="Pfam" id="PF03466">
    <property type="entry name" value="LysR_substrate"/>
    <property type="match status" value="1"/>
</dbReference>